<proteinExistence type="predicted"/>
<comment type="caution">
    <text evidence="2">The sequence shown here is derived from an EMBL/GenBank/DDBJ whole genome shotgun (WGS) entry which is preliminary data.</text>
</comment>
<accession>A0A642V0J7</accession>
<dbReference type="GO" id="GO:0016747">
    <property type="term" value="F:acyltransferase activity, transferring groups other than amino-acyl groups"/>
    <property type="evidence" value="ECO:0007669"/>
    <property type="project" value="InterPro"/>
</dbReference>
<gene>
    <name evidence="2" type="ORF">TRICI_004422</name>
</gene>
<evidence type="ECO:0000313" key="2">
    <source>
        <dbReference type="EMBL" id="KAA8909587.1"/>
    </source>
</evidence>
<organism evidence="2 3">
    <name type="scientific">Trichomonascus ciferrii</name>
    <dbReference type="NCBI Taxonomy" id="44093"/>
    <lineage>
        <taxon>Eukaryota</taxon>
        <taxon>Fungi</taxon>
        <taxon>Dikarya</taxon>
        <taxon>Ascomycota</taxon>
        <taxon>Saccharomycotina</taxon>
        <taxon>Dipodascomycetes</taxon>
        <taxon>Dipodascales</taxon>
        <taxon>Trichomonascaceae</taxon>
        <taxon>Trichomonascus</taxon>
        <taxon>Trichomonascus ciferrii complex</taxon>
    </lineage>
</organism>
<dbReference type="SUPFAM" id="SSF55729">
    <property type="entry name" value="Acyl-CoA N-acyltransferases (Nat)"/>
    <property type="match status" value="1"/>
</dbReference>
<evidence type="ECO:0000313" key="3">
    <source>
        <dbReference type="Proteomes" id="UP000761534"/>
    </source>
</evidence>
<reference evidence="2" key="1">
    <citation type="journal article" date="2019" name="G3 (Bethesda)">
        <title>Genome Assemblies of Two Rare Opportunistic Yeast Pathogens: Diutina rugosa (syn. Candida rugosa) and Trichomonascus ciferrii (syn. Candida ciferrii).</title>
        <authorList>
            <person name="Mixao V."/>
            <person name="Saus E."/>
            <person name="Hansen A.P."/>
            <person name="Lass-Florl C."/>
            <person name="Gabaldon T."/>
        </authorList>
    </citation>
    <scope>NUCLEOTIDE SEQUENCE</scope>
    <source>
        <strain evidence="2">CBS 4856</strain>
    </source>
</reference>
<dbReference type="PANTHER" id="PTHR42791:SF1">
    <property type="entry name" value="N-ACETYLTRANSFERASE DOMAIN-CONTAINING PROTEIN"/>
    <property type="match status" value="1"/>
</dbReference>
<dbReference type="VEuPathDB" id="FungiDB:TRICI_004422"/>
<dbReference type="PANTHER" id="PTHR42791">
    <property type="entry name" value="GNAT FAMILY ACETYLTRANSFERASE"/>
    <property type="match status" value="1"/>
</dbReference>
<dbReference type="Proteomes" id="UP000761534">
    <property type="component" value="Unassembled WGS sequence"/>
</dbReference>
<dbReference type="InterPro" id="IPR052523">
    <property type="entry name" value="Trichothecene_AcTrans"/>
</dbReference>
<name>A0A642V0J7_9ASCO</name>
<dbReference type="Gene3D" id="3.40.630.30">
    <property type="match status" value="1"/>
</dbReference>
<sequence length="287" mass="33084">MSVERLNPNALTFDEALELGHVIARSFSEDRLFRHVAGELMNGMDLAAGLTSTPTLGLSGINGPKERADKAAYDLIATTWARCVYQLAHTPGIDIYRVLDKQGATVGVAMWRYPEYMWPQLEYDLDRTGWLFWFKRLYVSLRMAITHLIKFKLPRRENPVFNARLAKFSADRRSVFLSKMTDTDFYKIPPSEIDGTLYPEKFMLYLMVFGVLPQCRGLGYGKKLLQASLDTIPNTKLRTRNKLYPQKIHLEATDDGYPLYLKHGFEPINEHYNKAIGYHSTYMILKR</sequence>
<dbReference type="CDD" id="cd04301">
    <property type="entry name" value="NAT_SF"/>
    <property type="match status" value="1"/>
</dbReference>
<dbReference type="EMBL" id="SWFS01000336">
    <property type="protein sequence ID" value="KAA8909587.1"/>
    <property type="molecule type" value="Genomic_DNA"/>
</dbReference>
<dbReference type="PROSITE" id="PS51186">
    <property type="entry name" value="GNAT"/>
    <property type="match status" value="1"/>
</dbReference>
<dbReference type="AlphaFoldDB" id="A0A642V0J7"/>
<dbReference type="InterPro" id="IPR000182">
    <property type="entry name" value="GNAT_dom"/>
</dbReference>
<keyword evidence="3" id="KW-1185">Reference proteome</keyword>
<evidence type="ECO:0000259" key="1">
    <source>
        <dbReference type="PROSITE" id="PS51186"/>
    </source>
</evidence>
<dbReference type="OrthoDB" id="410198at2759"/>
<protein>
    <recommendedName>
        <fullName evidence="1">N-acetyltransferase domain-containing protein</fullName>
    </recommendedName>
</protein>
<feature type="domain" description="N-acetyltransferase" evidence="1">
    <location>
        <begin position="143"/>
        <end position="287"/>
    </location>
</feature>
<dbReference type="InterPro" id="IPR016181">
    <property type="entry name" value="Acyl_CoA_acyltransferase"/>
</dbReference>